<reference evidence="1 2" key="2">
    <citation type="submission" date="2018-11" db="EMBL/GenBank/DDBJ databases">
        <authorList>
            <consortium name="Pathogen Informatics"/>
        </authorList>
    </citation>
    <scope>NUCLEOTIDE SEQUENCE [LARGE SCALE GENOMIC DNA]</scope>
</reference>
<evidence type="ECO:0000313" key="2">
    <source>
        <dbReference type="Proteomes" id="UP000280834"/>
    </source>
</evidence>
<dbReference type="EMBL" id="UZAG01003465">
    <property type="protein sequence ID" value="VDO15384.1"/>
    <property type="molecule type" value="Genomic_DNA"/>
</dbReference>
<protein>
    <submittedName>
        <fullName evidence="3">PRE_C2HC domain-containing protein</fullName>
    </submittedName>
</protein>
<gene>
    <name evidence="1" type="ORF">BTMF_LOCUS3726</name>
</gene>
<sequence>MRLVKKARKSHPMFKLLPIRLRPGGVNLDQFLFESELSEAELEEYGFQFEDVSDEIGPARACLICADKNRYFILQLRPKMPEVRLHVWGVTTVDIAEQIDQFAAATGFKAEKISYRIDQRYVG</sequence>
<evidence type="ECO:0000313" key="3">
    <source>
        <dbReference type="WBParaSite" id="BTMF_0000442801-mRNA-1"/>
    </source>
</evidence>
<keyword evidence="2" id="KW-1185">Reference proteome</keyword>
<accession>A0A0R3QDJ2</accession>
<organism evidence="3">
    <name type="scientific">Brugia timori</name>
    <dbReference type="NCBI Taxonomy" id="42155"/>
    <lineage>
        <taxon>Eukaryota</taxon>
        <taxon>Metazoa</taxon>
        <taxon>Ecdysozoa</taxon>
        <taxon>Nematoda</taxon>
        <taxon>Chromadorea</taxon>
        <taxon>Rhabditida</taxon>
        <taxon>Spirurina</taxon>
        <taxon>Spiruromorpha</taxon>
        <taxon>Filarioidea</taxon>
        <taxon>Onchocercidae</taxon>
        <taxon>Brugia</taxon>
    </lineage>
</organism>
<dbReference type="AlphaFoldDB" id="A0A0R3QDJ2"/>
<proteinExistence type="predicted"/>
<dbReference type="Proteomes" id="UP000280834">
    <property type="component" value="Unassembled WGS sequence"/>
</dbReference>
<name>A0A0R3QDJ2_9BILA</name>
<reference evidence="3" key="1">
    <citation type="submission" date="2017-02" db="UniProtKB">
        <authorList>
            <consortium name="WormBaseParasite"/>
        </authorList>
    </citation>
    <scope>IDENTIFICATION</scope>
</reference>
<dbReference type="WBParaSite" id="BTMF_0000442801-mRNA-1">
    <property type="protein sequence ID" value="BTMF_0000442801-mRNA-1"/>
    <property type="gene ID" value="BTMF_0000442801"/>
</dbReference>
<evidence type="ECO:0000313" key="1">
    <source>
        <dbReference type="EMBL" id="VDO15384.1"/>
    </source>
</evidence>